<feature type="transmembrane region" description="Helical" evidence="1">
    <location>
        <begin position="186"/>
        <end position="207"/>
    </location>
</feature>
<keyword evidence="3" id="KW-1185">Reference proteome</keyword>
<evidence type="ECO:0000313" key="3">
    <source>
        <dbReference type="Proteomes" id="UP000297609"/>
    </source>
</evidence>
<keyword evidence="1" id="KW-0472">Membrane</keyword>
<organism evidence="2 3">
    <name type="scientific">Leptospira kemamanensis</name>
    <dbReference type="NCBI Taxonomy" id="2484942"/>
    <lineage>
        <taxon>Bacteria</taxon>
        <taxon>Pseudomonadati</taxon>
        <taxon>Spirochaetota</taxon>
        <taxon>Spirochaetia</taxon>
        <taxon>Leptospirales</taxon>
        <taxon>Leptospiraceae</taxon>
        <taxon>Leptospira</taxon>
    </lineage>
</organism>
<dbReference type="PANTHER" id="PTHR34219:SF8">
    <property type="entry name" value="PEPSY DOMAIN-CONTAINING PROTEIN"/>
    <property type="match status" value="1"/>
</dbReference>
<dbReference type="Proteomes" id="UP000297609">
    <property type="component" value="Unassembled WGS sequence"/>
</dbReference>
<comment type="caution">
    <text evidence="2">The sequence shown here is derived from an EMBL/GenBank/DDBJ whole genome shotgun (WGS) entry which is preliminary data.</text>
</comment>
<dbReference type="RefSeq" id="WP_135617723.1">
    <property type="nucleotide sequence ID" value="NZ_RQGG01000009.1"/>
</dbReference>
<accession>A0A4R9JSY1</accession>
<evidence type="ECO:0000256" key="1">
    <source>
        <dbReference type="SAM" id="Phobius"/>
    </source>
</evidence>
<reference evidence="2" key="1">
    <citation type="journal article" date="2019" name="PLoS Negl. Trop. Dis.">
        <title>Revisiting the worldwide diversity of Leptospira species in the environment.</title>
        <authorList>
            <person name="Vincent A.T."/>
            <person name="Schiettekatte O."/>
            <person name="Bourhy P."/>
            <person name="Veyrier F.J."/>
            <person name="Picardeau M."/>
        </authorList>
    </citation>
    <scope>NUCLEOTIDE SEQUENCE [LARGE SCALE GENOMIC DNA]</scope>
    <source>
        <strain evidence="2">201702454</strain>
    </source>
</reference>
<evidence type="ECO:0000313" key="2">
    <source>
        <dbReference type="EMBL" id="TGL55828.1"/>
    </source>
</evidence>
<feature type="transmembrane region" description="Helical" evidence="1">
    <location>
        <begin position="324"/>
        <end position="345"/>
    </location>
</feature>
<dbReference type="PANTHER" id="PTHR34219">
    <property type="entry name" value="IRON-REGULATED INNER MEMBRANE PROTEIN-RELATED"/>
    <property type="match status" value="1"/>
</dbReference>
<protein>
    <submittedName>
        <fullName evidence="2">PepSY domain-containing protein</fullName>
    </submittedName>
</protein>
<dbReference type="EMBL" id="RQGG01000009">
    <property type="protein sequence ID" value="TGL55828.1"/>
    <property type="molecule type" value="Genomic_DNA"/>
</dbReference>
<sequence>MKAKHWYQIHLILGIFGSSFLFVIGVSGSLLVYGKEIQSYISPIQVVPKLKRKTFDELYQHLVKEVPKGSVAGWLVSDHKEQPDQIWYHDINLPSKENVYLLDPYEGKVIGSLKEDRSDSFYGFLLVLHYSLFLGGVGYFIVGCFAVIYLLLVITGIKLYKRFWMSLFRFRFRESFQILVSDLHKFVGINAVWFHLILAMTGGWWSIRDTLIQTHPEETVVHGLWSESKSLDEFIIRSKEEIDGFQLGYISFPHHQVGDPIGFYGNRIQSSPWESRYGSYLLFDTNSKKQTHRVDMSSETLLVRFLDSFRPLHFGTFANHFSKILWVIFGLTPAILSISGIILFYRKRKNKLKYQTQRTKSFSLSSLG</sequence>
<gene>
    <name evidence="2" type="ORF">EHQ59_03320</name>
</gene>
<keyword evidence="1" id="KW-1133">Transmembrane helix</keyword>
<proteinExistence type="predicted"/>
<dbReference type="InterPro" id="IPR005625">
    <property type="entry name" value="PepSY-ass_TM"/>
</dbReference>
<dbReference type="Pfam" id="PF03929">
    <property type="entry name" value="PepSY_TM"/>
    <property type="match status" value="1"/>
</dbReference>
<dbReference type="OrthoDB" id="5294804at2"/>
<keyword evidence="1" id="KW-0812">Transmembrane</keyword>
<dbReference type="AlphaFoldDB" id="A0A4R9JSY1"/>
<name>A0A4R9JSY1_9LEPT</name>
<feature type="transmembrane region" description="Helical" evidence="1">
    <location>
        <begin position="6"/>
        <end position="33"/>
    </location>
</feature>